<evidence type="ECO:0000256" key="7">
    <source>
        <dbReference type="SAM" id="Phobius"/>
    </source>
</evidence>
<dbReference type="InterPro" id="IPR036890">
    <property type="entry name" value="HATPase_C_sf"/>
</dbReference>
<sequence>MQNEAPARSGGFPYPFLAAVATVVAVSLAHYLTDPVHTTLHVVYQRLYYIPLLVGAGFYGLRGGLALAIITSILYLPHIVLHWGHEPLYRANQMAELVMFLVVGTLAGLLIDRVRNEREKHRRTAEELARAYEQLQATFERLRLLDRLSSLGALSVGMAHEIRNPLGAISGAVEILEESTPAGDQRREFVEILSKEIDRLSTIVGRQLDLARSTPHELSPCDLESVVRSVLALTAKQMDQQGIVANCRVQPGVGPVQADEQRIRQAVLNLVLNAIQAMEQGGVLEVHVGDEGEQAWIEV</sequence>
<dbReference type="Gene3D" id="1.10.287.130">
    <property type="match status" value="1"/>
</dbReference>
<dbReference type="AlphaFoldDB" id="A0A8J6XZ75"/>
<accession>A0A8J6XZ75</accession>
<dbReference type="PROSITE" id="PS50109">
    <property type="entry name" value="HIS_KIN"/>
    <property type="match status" value="1"/>
</dbReference>
<feature type="coiled-coil region" evidence="6">
    <location>
        <begin position="111"/>
        <end position="145"/>
    </location>
</feature>
<keyword evidence="7" id="KW-1133">Transmembrane helix</keyword>
<dbReference type="SUPFAM" id="SSF55874">
    <property type="entry name" value="ATPase domain of HSP90 chaperone/DNA topoisomerase II/histidine kinase"/>
    <property type="match status" value="1"/>
</dbReference>
<evidence type="ECO:0000256" key="1">
    <source>
        <dbReference type="ARBA" id="ARBA00000085"/>
    </source>
</evidence>
<keyword evidence="6" id="KW-0175">Coiled coil</keyword>
<dbReference type="SUPFAM" id="SSF47384">
    <property type="entry name" value="Homodimeric domain of signal transducing histidine kinase"/>
    <property type="match status" value="1"/>
</dbReference>
<keyword evidence="3" id="KW-0808">Transferase</keyword>
<evidence type="ECO:0000256" key="3">
    <source>
        <dbReference type="ARBA" id="ARBA00022679"/>
    </source>
</evidence>
<evidence type="ECO:0000313" key="10">
    <source>
        <dbReference type="Proteomes" id="UP000648239"/>
    </source>
</evidence>
<proteinExistence type="predicted"/>
<dbReference type="Pfam" id="PF00512">
    <property type="entry name" value="HisKA"/>
    <property type="match status" value="1"/>
</dbReference>
<dbReference type="InterPro" id="IPR005467">
    <property type="entry name" value="His_kinase_dom"/>
</dbReference>
<dbReference type="EMBL" id="JACXWD010000005">
    <property type="protein sequence ID" value="MBD3867074.1"/>
    <property type="molecule type" value="Genomic_DNA"/>
</dbReference>
<dbReference type="InterPro" id="IPR050736">
    <property type="entry name" value="Sensor_HK_Regulatory"/>
</dbReference>
<comment type="catalytic activity">
    <reaction evidence="1">
        <text>ATP + protein L-histidine = ADP + protein N-phospho-L-histidine.</text>
        <dbReference type="EC" id="2.7.13.3"/>
    </reaction>
</comment>
<organism evidence="9 10">
    <name type="scientific">Candidatus Polarisedimenticola svalbardensis</name>
    <dbReference type="NCBI Taxonomy" id="2886004"/>
    <lineage>
        <taxon>Bacteria</taxon>
        <taxon>Pseudomonadati</taxon>
        <taxon>Acidobacteriota</taxon>
        <taxon>Candidatus Polarisedimenticolia</taxon>
        <taxon>Candidatus Polarisedimenticolales</taxon>
        <taxon>Candidatus Polarisedimenticolaceae</taxon>
        <taxon>Candidatus Polarisedimenticola</taxon>
    </lineage>
</organism>
<keyword evidence="7" id="KW-0472">Membrane</keyword>
<evidence type="ECO:0000256" key="6">
    <source>
        <dbReference type="SAM" id="Coils"/>
    </source>
</evidence>
<evidence type="ECO:0000256" key="2">
    <source>
        <dbReference type="ARBA" id="ARBA00012438"/>
    </source>
</evidence>
<feature type="transmembrane region" description="Helical" evidence="7">
    <location>
        <begin position="97"/>
        <end position="114"/>
    </location>
</feature>
<dbReference type="CDD" id="cd00082">
    <property type="entry name" value="HisKA"/>
    <property type="match status" value="1"/>
</dbReference>
<reference evidence="9 10" key="1">
    <citation type="submission" date="2020-08" db="EMBL/GenBank/DDBJ databases">
        <title>Acidobacteriota in marine sediments use diverse sulfur dissimilation pathways.</title>
        <authorList>
            <person name="Wasmund K."/>
        </authorList>
    </citation>
    <scope>NUCLEOTIDE SEQUENCE [LARGE SCALE GENOMIC DNA]</scope>
    <source>
        <strain evidence="9">MAG AM4</strain>
    </source>
</reference>
<protein>
    <recommendedName>
        <fullName evidence="2">histidine kinase</fullName>
        <ecNumber evidence="2">2.7.13.3</ecNumber>
    </recommendedName>
</protein>
<feature type="transmembrane region" description="Helical" evidence="7">
    <location>
        <begin position="12"/>
        <end position="32"/>
    </location>
</feature>
<gene>
    <name evidence="9" type="ORF">IFK94_03030</name>
</gene>
<dbReference type="SMART" id="SM00388">
    <property type="entry name" value="HisKA"/>
    <property type="match status" value="1"/>
</dbReference>
<dbReference type="GO" id="GO:0000155">
    <property type="term" value="F:phosphorelay sensor kinase activity"/>
    <property type="evidence" value="ECO:0007669"/>
    <property type="project" value="InterPro"/>
</dbReference>
<feature type="domain" description="Histidine kinase" evidence="8">
    <location>
        <begin position="157"/>
        <end position="299"/>
    </location>
</feature>
<dbReference type="EC" id="2.7.13.3" evidence="2"/>
<feature type="non-terminal residue" evidence="9">
    <location>
        <position position="299"/>
    </location>
</feature>
<evidence type="ECO:0000256" key="4">
    <source>
        <dbReference type="ARBA" id="ARBA00022777"/>
    </source>
</evidence>
<dbReference type="Proteomes" id="UP000648239">
    <property type="component" value="Unassembled WGS sequence"/>
</dbReference>
<evidence type="ECO:0000259" key="8">
    <source>
        <dbReference type="PROSITE" id="PS50109"/>
    </source>
</evidence>
<dbReference type="Gene3D" id="3.30.565.10">
    <property type="entry name" value="Histidine kinase-like ATPase, C-terminal domain"/>
    <property type="match status" value="1"/>
</dbReference>
<name>A0A8J6XZ75_9BACT</name>
<evidence type="ECO:0000313" key="9">
    <source>
        <dbReference type="EMBL" id="MBD3867074.1"/>
    </source>
</evidence>
<keyword evidence="7" id="KW-0812">Transmembrane</keyword>
<dbReference type="InterPro" id="IPR036097">
    <property type="entry name" value="HisK_dim/P_sf"/>
</dbReference>
<comment type="caution">
    <text evidence="9">The sequence shown here is derived from an EMBL/GenBank/DDBJ whole genome shotgun (WGS) entry which is preliminary data.</text>
</comment>
<feature type="transmembrane region" description="Helical" evidence="7">
    <location>
        <begin position="52"/>
        <end position="77"/>
    </location>
</feature>
<evidence type="ECO:0000256" key="5">
    <source>
        <dbReference type="ARBA" id="ARBA00023012"/>
    </source>
</evidence>
<dbReference type="PANTHER" id="PTHR43711">
    <property type="entry name" value="TWO-COMPONENT HISTIDINE KINASE"/>
    <property type="match status" value="1"/>
</dbReference>
<keyword evidence="5" id="KW-0902">Two-component regulatory system</keyword>
<keyword evidence="4 9" id="KW-0418">Kinase</keyword>
<dbReference type="PANTHER" id="PTHR43711:SF1">
    <property type="entry name" value="HISTIDINE KINASE 1"/>
    <property type="match status" value="1"/>
</dbReference>
<dbReference type="InterPro" id="IPR003661">
    <property type="entry name" value="HisK_dim/P_dom"/>
</dbReference>